<protein>
    <submittedName>
        <fullName evidence="1">Uncharacterized protein</fullName>
    </submittedName>
</protein>
<sequence>MQVLDKTDYDKNRRKFHLAWEDIIVVEYMIRKEVVEDLKEIIGYGGPRVMMDDYGCHVIPGMPLTHEALREIFIGALELREKRTVLQSTVRADAIELAKEAQALMEKGAQTHIQK</sequence>
<comment type="caution">
    <text evidence="1">The sequence shown here is derived from an EMBL/GenBank/DDBJ whole genome shotgun (WGS) entry which is preliminary data.</text>
</comment>
<proteinExistence type="predicted"/>
<dbReference type="Proteomes" id="UP000250321">
    <property type="component" value="Unassembled WGS sequence"/>
</dbReference>
<dbReference type="OrthoDB" id="10577992at2759"/>
<dbReference type="EMBL" id="PJQY01001801">
    <property type="protein sequence ID" value="PQP99549.1"/>
    <property type="molecule type" value="Genomic_DNA"/>
</dbReference>
<keyword evidence="2" id="KW-1185">Reference proteome</keyword>
<evidence type="ECO:0000313" key="1">
    <source>
        <dbReference type="EMBL" id="PQP99549.1"/>
    </source>
</evidence>
<name>A0A314Y2F6_PRUYE</name>
<accession>A0A314Y2F6</accession>
<dbReference type="AlphaFoldDB" id="A0A314Y2F6"/>
<evidence type="ECO:0000313" key="2">
    <source>
        <dbReference type="Proteomes" id="UP000250321"/>
    </source>
</evidence>
<organism evidence="1 2">
    <name type="scientific">Prunus yedoensis var. nudiflora</name>
    <dbReference type="NCBI Taxonomy" id="2094558"/>
    <lineage>
        <taxon>Eukaryota</taxon>
        <taxon>Viridiplantae</taxon>
        <taxon>Streptophyta</taxon>
        <taxon>Embryophyta</taxon>
        <taxon>Tracheophyta</taxon>
        <taxon>Spermatophyta</taxon>
        <taxon>Magnoliopsida</taxon>
        <taxon>eudicotyledons</taxon>
        <taxon>Gunneridae</taxon>
        <taxon>Pentapetalae</taxon>
        <taxon>rosids</taxon>
        <taxon>fabids</taxon>
        <taxon>Rosales</taxon>
        <taxon>Rosaceae</taxon>
        <taxon>Amygdaloideae</taxon>
        <taxon>Amygdaleae</taxon>
        <taxon>Prunus</taxon>
    </lineage>
</organism>
<gene>
    <name evidence="1" type="ORF">Pyn_14540</name>
</gene>
<reference evidence="1 2" key="1">
    <citation type="submission" date="2018-02" db="EMBL/GenBank/DDBJ databases">
        <title>Draft genome of wild Prunus yedoensis var. nudiflora.</title>
        <authorList>
            <person name="Baek S."/>
            <person name="Kim J.-H."/>
            <person name="Choi K."/>
            <person name="Kim G.-B."/>
            <person name="Cho A."/>
            <person name="Jang H."/>
            <person name="Shin C.-H."/>
            <person name="Yu H.-J."/>
            <person name="Mun J.-H."/>
        </authorList>
    </citation>
    <scope>NUCLEOTIDE SEQUENCE [LARGE SCALE GENOMIC DNA]</scope>
    <source>
        <strain evidence="2">cv. Jeju island</strain>
        <tissue evidence="1">Leaf</tissue>
    </source>
</reference>